<reference evidence="9 10" key="1">
    <citation type="journal article" date="2016" name="Nat. Commun.">
        <title>Ectomycorrhizal ecology is imprinted in the genome of the dominant symbiotic fungus Cenococcum geophilum.</title>
        <authorList>
            <consortium name="DOE Joint Genome Institute"/>
            <person name="Peter M."/>
            <person name="Kohler A."/>
            <person name="Ohm R.A."/>
            <person name="Kuo A."/>
            <person name="Krutzmann J."/>
            <person name="Morin E."/>
            <person name="Arend M."/>
            <person name="Barry K.W."/>
            <person name="Binder M."/>
            <person name="Choi C."/>
            <person name="Clum A."/>
            <person name="Copeland A."/>
            <person name="Grisel N."/>
            <person name="Haridas S."/>
            <person name="Kipfer T."/>
            <person name="LaButti K."/>
            <person name="Lindquist E."/>
            <person name="Lipzen A."/>
            <person name="Maire R."/>
            <person name="Meier B."/>
            <person name="Mihaltcheva S."/>
            <person name="Molinier V."/>
            <person name="Murat C."/>
            <person name="Poggeler S."/>
            <person name="Quandt C.A."/>
            <person name="Sperisen C."/>
            <person name="Tritt A."/>
            <person name="Tisserant E."/>
            <person name="Crous P.W."/>
            <person name="Henrissat B."/>
            <person name="Nehls U."/>
            <person name="Egli S."/>
            <person name="Spatafora J.W."/>
            <person name="Grigoriev I.V."/>
            <person name="Martin F.M."/>
        </authorList>
    </citation>
    <scope>NUCLEOTIDE SEQUENCE [LARGE SCALE GENOMIC DNA]</scope>
    <source>
        <strain evidence="9 10">CBS 459.81</strain>
    </source>
</reference>
<keyword evidence="10" id="KW-1185">Reference proteome</keyword>
<dbReference type="GO" id="GO:0001228">
    <property type="term" value="F:DNA-binding transcription activator activity, RNA polymerase II-specific"/>
    <property type="evidence" value="ECO:0007669"/>
    <property type="project" value="TreeGrafter"/>
</dbReference>
<dbReference type="GO" id="GO:0000978">
    <property type="term" value="F:RNA polymerase II cis-regulatory region sequence-specific DNA binding"/>
    <property type="evidence" value="ECO:0007669"/>
    <property type="project" value="TreeGrafter"/>
</dbReference>
<dbReference type="InterPro" id="IPR051430">
    <property type="entry name" value="Fungal_TF_Env_Response"/>
</dbReference>
<dbReference type="Pfam" id="PF00172">
    <property type="entry name" value="Zn_clus"/>
    <property type="match status" value="1"/>
</dbReference>
<dbReference type="EMBL" id="KV745176">
    <property type="protein sequence ID" value="OCK76825.1"/>
    <property type="molecule type" value="Genomic_DNA"/>
</dbReference>
<proteinExistence type="predicted"/>
<keyword evidence="2" id="KW-0862">Zinc</keyword>
<dbReference type="PROSITE" id="PS50048">
    <property type="entry name" value="ZN2_CY6_FUNGAL_2"/>
    <property type="match status" value="1"/>
</dbReference>
<feature type="compositionally biased region" description="Polar residues" evidence="7">
    <location>
        <begin position="1"/>
        <end position="11"/>
    </location>
</feature>
<evidence type="ECO:0000256" key="3">
    <source>
        <dbReference type="ARBA" id="ARBA00023015"/>
    </source>
</evidence>
<dbReference type="SUPFAM" id="SSF57701">
    <property type="entry name" value="Zn2/Cys6 DNA-binding domain"/>
    <property type="match status" value="1"/>
</dbReference>
<dbReference type="InterPro" id="IPR036864">
    <property type="entry name" value="Zn2-C6_fun-type_DNA-bd_sf"/>
</dbReference>
<keyword evidence="3" id="KW-0805">Transcription regulation</keyword>
<dbReference type="InterPro" id="IPR001138">
    <property type="entry name" value="Zn2Cys6_DnaBD"/>
</dbReference>
<evidence type="ECO:0000259" key="8">
    <source>
        <dbReference type="PROSITE" id="PS50048"/>
    </source>
</evidence>
<protein>
    <recommendedName>
        <fullName evidence="8">Zn(2)-C6 fungal-type domain-containing protein</fullName>
    </recommendedName>
</protein>
<dbReference type="Pfam" id="PF04082">
    <property type="entry name" value="Fungal_trans"/>
    <property type="match status" value="1"/>
</dbReference>
<evidence type="ECO:0000256" key="5">
    <source>
        <dbReference type="ARBA" id="ARBA00023163"/>
    </source>
</evidence>
<feature type="region of interest" description="Disordered" evidence="7">
    <location>
        <begin position="1"/>
        <end position="24"/>
    </location>
</feature>
<dbReference type="CDD" id="cd00067">
    <property type="entry name" value="GAL4"/>
    <property type="match status" value="1"/>
</dbReference>
<keyword evidence="1" id="KW-0479">Metal-binding</keyword>
<evidence type="ECO:0000256" key="7">
    <source>
        <dbReference type="SAM" id="MobiDB-lite"/>
    </source>
</evidence>
<dbReference type="PANTHER" id="PTHR31944">
    <property type="entry name" value="HEME-RESPONSIVE ZINC FINGER TRANSCRIPTION FACTOR HAP1"/>
    <property type="match status" value="1"/>
</dbReference>
<keyword evidence="4" id="KW-0238">DNA-binding</keyword>
<evidence type="ECO:0000313" key="9">
    <source>
        <dbReference type="EMBL" id="OCK76825.1"/>
    </source>
</evidence>
<dbReference type="Gene3D" id="4.10.240.10">
    <property type="entry name" value="Zn(2)-C6 fungal-type DNA-binding domain"/>
    <property type="match status" value="1"/>
</dbReference>
<keyword evidence="5" id="KW-0804">Transcription</keyword>
<evidence type="ECO:0000256" key="4">
    <source>
        <dbReference type="ARBA" id="ARBA00023125"/>
    </source>
</evidence>
<feature type="domain" description="Zn(2)-C6 fungal-type" evidence="8">
    <location>
        <begin position="32"/>
        <end position="64"/>
    </location>
</feature>
<dbReference type="Proteomes" id="UP000250266">
    <property type="component" value="Unassembled WGS sequence"/>
</dbReference>
<dbReference type="OrthoDB" id="4236860at2759"/>
<evidence type="ECO:0000256" key="6">
    <source>
        <dbReference type="ARBA" id="ARBA00023242"/>
    </source>
</evidence>
<evidence type="ECO:0000313" key="10">
    <source>
        <dbReference type="Proteomes" id="UP000250266"/>
    </source>
</evidence>
<keyword evidence="6" id="KW-0539">Nucleus</keyword>
<dbReference type="AlphaFoldDB" id="A0A8E2E3S0"/>
<sequence>MSEMSTPNSRAPISPLLKGPKTESERKRKVLSCFNCHRRKLRCGREYPTCSRCQKAGHANTCFYDERLRQPKRMVSSVPQPLRPNSPTKQLAPSNGPFINPAAHLRQSNRIENRLLALEPCQTSSSGIRQVLGEYLSPSRAEKPPAVEVALEPTLSEAITFKGNNFKTQYYGSTSPTSTIAHFPELRVFMKEAISHNTSLPRVQRDLKKLQIRWKDARTNLLPSTDSELVHFLPERETVDDLVRLYFDTFETMYRILHFPSFWKEYQMFWDNPQVANPPIVVLILLVMATVSCLSVKEQPKYIGDSSIARERAVMWIEVSEWWLRRHSQKNLFLATWQVRCLLTLAKQVNLVKKKQAWTAAGTLVREAMSAGFHRDPSILGEKVSLFNQEMRRRLWATMVELELQAAIDRGMPSALVSINFDCATVLNVNDEDLGVECDSLPTSRPLGEYTACSFLCISKLSFSLRVTLSSLLNDLSASLPYNEVWKYEEIIRNELEKISPQAEGAENQGIQGLPPMARILLDIQLRQFFILLHAPFAREAKNNTQFLPSMMVCFNAAASILEQHSQVTSSGNFLLLLLRHDYVRAALVICHNMFISLSIKNNYFNSNSNAFIQYAENTLTLLGNRIARLATGQIQYWYISAACALIRSKMLPQESAAQRQQATDRVTRQYYVVLASQEDCLKAKDLIIPAHLNKTSVVGDQLQIYGNMTTAPRASFPDVTLSQPAVEQDELPLEDFYFNDPAAWTFENFWAIE</sequence>
<dbReference type="GO" id="GO:0005634">
    <property type="term" value="C:nucleus"/>
    <property type="evidence" value="ECO:0007669"/>
    <property type="project" value="TreeGrafter"/>
</dbReference>
<organism evidence="9 10">
    <name type="scientific">Lepidopterella palustris CBS 459.81</name>
    <dbReference type="NCBI Taxonomy" id="1314670"/>
    <lineage>
        <taxon>Eukaryota</taxon>
        <taxon>Fungi</taxon>
        <taxon>Dikarya</taxon>
        <taxon>Ascomycota</taxon>
        <taxon>Pezizomycotina</taxon>
        <taxon>Dothideomycetes</taxon>
        <taxon>Pleosporomycetidae</taxon>
        <taxon>Mytilinidiales</taxon>
        <taxon>Argynnaceae</taxon>
        <taxon>Lepidopterella</taxon>
    </lineage>
</organism>
<dbReference type="SMART" id="SM00906">
    <property type="entry name" value="Fungal_trans"/>
    <property type="match status" value="1"/>
</dbReference>
<dbReference type="InterPro" id="IPR007219">
    <property type="entry name" value="XnlR_reg_dom"/>
</dbReference>
<dbReference type="CDD" id="cd12148">
    <property type="entry name" value="fungal_TF_MHR"/>
    <property type="match status" value="1"/>
</dbReference>
<dbReference type="PROSITE" id="PS00463">
    <property type="entry name" value="ZN2_CY6_FUNGAL_1"/>
    <property type="match status" value="1"/>
</dbReference>
<name>A0A8E2E3S0_9PEZI</name>
<dbReference type="SMART" id="SM00066">
    <property type="entry name" value="GAL4"/>
    <property type="match status" value="1"/>
</dbReference>
<dbReference type="GO" id="GO:0006351">
    <property type="term" value="P:DNA-templated transcription"/>
    <property type="evidence" value="ECO:0007669"/>
    <property type="project" value="InterPro"/>
</dbReference>
<dbReference type="GO" id="GO:0008270">
    <property type="term" value="F:zinc ion binding"/>
    <property type="evidence" value="ECO:0007669"/>
    <property type="project" value="InterPro"/>
</dbReference>
<evidence type="ECO:0000256" key="2">
    <source>
        <dbReference type="ARBA" id="ARBA00022833"/>
    </source>
</evidence>
<evidence type="ECO:0000256" key="1">
    <source>
        <dbReference type="ARBA" id="ARBA00022723"/>
    </source>
</evidence>
<dbReference type="PANTHER" id="PTHR31944:SF130">
    <property type="entry name" value="ZN(II)2CYS6 TRANSCRIPTION FACTO (EUROFUNG)"/>
    <property type="match status" value="1"/>
</dbReference>
<accession>A0A8E2E3S0</accession>
<gene>
    <name evidence="9" type="ORF">K432DRAFT_428448</name>
</gene>